<reference evidence="2" key="1">
    <citation type="submission" date="2022-08" db="EMBL/GenBank/DDBJ databases">
        <title>A Global Phylogenomic Analysis of the Shiitake Genus Lentinula.</title>
        <authorList>
            <consortium name="DOE Joint Genome Institute"/>
            <person name="Sierra-Patev S."/>
            <person name="Min B."/>
            <person name="Naranjo-Ortiz M."/>
            <person name="Looney B."/>
            <person name="Konkel Z."/>
            <person name="Slot J.C."/>
            <person name="Sakamoto Y."/>
            <person name="Steenwyk J.L."/>
            <person name="Rokas A."/>
            <person name="Carro J."/>
            <person name="Camarero S."/>
            <person name="Ferreira P."/>
            <person name="Molpeceres G."/>
            <person name="Ruiz-Duenas F.J."/>
            <person name="Serrano A."/>
            <person name="Henrissat B."/>
            <person name="Drula E."/>
            <person name="Hughes K.W."/>
            <person name="Mata J.L."/>
            <person name="Ishikawa N.K."/>
            <person name="Vargas-Isla R."/>
            <person name="Ushijima S."/>
            <person name="Smith C.A."/>
            <person name="Ahrendt S."/>
            <person name="Andreopoulos W."/>
            <person name="He G."/>
            <person name="Labutti K."/>
            <person name="Lipzen A."/>
            <person name="Ng V."/>
            <person name="Riley R."/>
            <person name="Sandor L."/>
            <person name="Barry K."/>
            <person name="Martinez A.T."/>
            <person name="Xiao Y."/>
            <person name="Gibbons J.G."/>
            <person name="Terashima K."/>
            <person name="Grigoriev I.V."/>
            <person name="Hibbett D.S."/>
        </authorList>
    </citation>
    <scope>NUCLEOTIDE SEQUENCE</scope>
    <source>
        <strain evidence="2">RHP3577 ss4</strain>
    </source>
</reference>
<evidence type="ECO:0000256" key="1">
    <source>
        <dbReference type="SAM" id="Phobius"/>
    </source>
</evidence>
<keyword evidence="1" id="KW-1133">Transmembrane helix</keyword>
<comment type="caution">
    <text evidence="2">The sequence shown here is derived from an EMBL/GenBank/DDBJ whole genome shotgun (WGS) entry which is preliminary data.</text>
</comment>
<organism evidence="2 3">
    <name type="scientific">Lentinula lateritia</name>
    <dbReference type="NCBI Taxonomy" id="40482"/>
    <lineage>
        <taxon>Eukaryota</taxon>
        <taxon>Fungi</taxon>
        <taxon>Dikarya</taxon>
        <taxon>Basidiomycota</taxon>
        <taxon>Agaricomycotina</taxon>
        <taxon>Agaricomycetes</taxon>
        <taxon>Agaricomycetidae</taxon>
        <taxon>Agaricales</taxon>
        <taxon>Marasmiineae</taxon>
        <taxon>Omphalotaceae</taxon>
        <taxon>Lentinula</taxon>
    </lineage>
</organism>
<dbReference type="Proteomes" id="UP001150217">
    <property type="component" value="Unassembled WGS sequence"/>
</dbReference>
<protein>
    <submittedName>
        <fullName evidence="2">Uncharacterized protein</fullName>
    </submittedName>
</protein>
<proteinExistence type="predicted"/>
<name>A0ABQ8V7I2_9AGAR</name>
<keyword evidence="1" id="KW-0812">Transmembrane</keyword>
<evidence type="ECO:0000313" key="3">
    <source>
        <dbReference type="Proteomes" id="UP001150217"/>
    </source>
</evidence>
<keyword evidence="3" id="KW-1185">Reference proteome</keyword>
<dbReference type="EMBL" id="JANVFT010000096">
    <property type="protein sequence ID" value="KAJ4469328.1"/>
    <property type="molecule type" value="Genomic_DNA"/>
</dbReference>
<evidence type="ECO:0000313" key="2">
    <source>
        <dbReference type="EMBL" id="KAJ4469328.1"/>
    </source>
</evidence>
<gene>
    <name evidence="2" type="ORF">C8R41DRAFT_627265</name>
</gene>
<sequence length="138" mass="15896">MLERKVRLIIAIVFFKIMMHALFFGGVTSYPYAPSFEVGLNWNTYKPNRNGLWMHRQLFPDFRVPLHSLASVHIFGHRQLDTTHQGSTSKYIRANFLPPSLASSCSGNWTTLHYCRCDPLFLGVICLGLYNLRLYRAG</sequence>
<keyword evidence="1" id="KW-0472">Membrane</keyword>
<feature type="transmembrane region" description="Helical" evidence="1">
    <location>
        <begin position="7"/>
        <end position="27"/>
    </location>
</feature>
<accession>A0ABQ8V7I2</accession>